<reference evidence="7 8" key="1">
    <citation type="journal article" date="2019" name="New Phytol.">
        <title>Comparative genomics reveals unique wood-decay strategies and fruiting body development in the Schizophyllaceae.</title>
        <authorList>
            <person name="Almasi E."/>
            <person name="Sahu N."/>
            <person name="Krizsan K."/>
            <person name="Balint B."/>
            <person name="Kovacs G.M."/>
            <person name="Kiss B."/>
            <person name="Cseklye J."/>
            <person name="Drula E."/>
            <person name="Henrissat B."/>
            <person name="Nagy I."/>
            <person name="Chovatia M."/>
            <person name="Adam C."/>
            <person name="LaButti K."/>
            <person name="Lipzen A."/>
            <person name="Riley R."/>
            <person name="Grigoriev I.V."/>
            <person name="Nagy L.G."/>
        </authorList>
    </citation>
    <scope>NUCLEOTIDE SEQUENCE [LARGE SCALE GENOMIC DNA]</scope>
    <source>
        <strain evidence="7 8">NL-1724</strain>
    </source>
</reference>
<evidence type="ECO:0000313" key="7">
    <source>
        <dbReference type="EMBL" id="TRM62385.1"/>
    </source>
</evidence>
<evidence type="ECO:0000259" key="5">
    <source>
        <dbReference type="PROSITE" id="PS50056"/>
    </source>
</evidence>
<feature type="compositionally biased region" description="Basic and acidic residues" evidence="3">
    <location>
        <begin position="920"/>
        <end position="930"/>
    </location>
</feature>
<name>A0A550CC68_9AGAR</name>
<feature type="region of interest" description="Disordered" evidence="3">
    <location>
        <begin position="866"/>
        <end position="885"/>
    </location>
</feature>
<feature type="region of interest" description="Disordered" evidence="3">
    <location>
        <begin position="526"/>
        <end position="580"/>
    </location>
</feature>
<dbReference type="EC" id="3.1.3.48" evidence="2"/>
<feature type="compositionally biased region" description="Polar residues" evidence="3">
    <location>
        <begin position="1309"/>
        <end position="1329"/>
    </location>
</feature>
<feature type="region of interest" description="Disordered" evidence="3">
    <location>
        <begin position="920"/>
        <end position="1208"/>
    </location>
</feature>
<dbReference type="PROSITE" id="PS50206">
    <property type="entry name" value="RHODANESE_3"/>
    <property type="match status" value="1"/>
</dbReference>
<feature type="compositionally biased region" description="Basic and acidic residues" evidence="3">
    <location>
        <begin position="1039"/>
        <end position="1050"/>
    </location>
</feature>
<dbReference type="Gene3D" id="3.40.250.10">
    <property type="entry name" value="Rhodanese-like domain"/>
    <property type="match status" value="1"/>
</dbReference>
<feature type="compositionally biased region" description="Low complexity" evidence="3">
    <location>
        <begin position="974"/>
        <end position="1005"/>
    </location>
</feature>
<feature type="region of interest" description="Disordered" evidence="3">
    <location>
        <begin position="748"/>
        <end position="771"/>
    </location>
</feature>
<evidence type="ECO:0000256" key="2">
    <source>
        <dbReference type="ARBA" id="ARBA00013064"/>
    </source>
</evidence>
<organism evidence="7 8">
    <name type="scientific">Schizophyllum amplum</name>
    <dbReference type="NCBI Taxonomy" id="97359"/>
    <lineage>
        <taxon>Eukaryota</taxon>
        <taxon>Fungi</taxon>
        <taxon>Dikarya</taxon>
        <taxon>Basidiomycota</taxon>
        <taxon>Agaricomycotina</taxon>
        <taxon>Agaricomycetes</taxon>
        <taxon>Agaricomycetidae</taxon>
        <taxon>Agaricales</taxon>
        <taxon>Schizophyllaceae</taxon>
        <taxon>Schizophyllum</taxon>
    </lineage>
</organism>
<protein>
    <recommendedName>
        <fullName evidence="2">protein-tyrosine-phosphatase</fullName>
        <ecNumber evidence="2">3.1.3.48</ecNumber>
    </recommendedName>
</protein>
<evidence type="ECO:0000256" key="1">
    <source>
        <dbReference type="ARBA" id="ARBA00009649"/>
    </source>
</evidence>
<dbReference type="PANTHER" id="PTHR19134">
    <property type="entry name" value="RECEPTOR-TYPE TYROSINE-PROTEIN PHOSPHATASE"/>
    <property type="match status" value="1"/>
</dbReference>
<gene>
    <name evidence="7" type="ORF">BD626DRAFT_570092</name>
</gene>
<feature type="compositionally biased region" description="Polar residues" evidence="3">
    <location>
        <begin position="1145"/>
        <end position="1158"/>
    </location>
</feature>
<dbReference type="InterPro" id="IPR000242">
    <property type="entry name" value="PTP_cat"/>
</dbReference>
<feature type="compositionally biased region" description="Low complexity" evidence="3">
    <location>
        <begin position="1340"/>
        <end position="1356"/>
    </location>
</feature>
<feature type="region of interest" description="Disordered" evidence="3">
    <location>
        <begin position="1278"/>
        <end position="1430"/>
    </location>
</feature>
<dbReference type="OrthoDB" id="6058203at2759"/>
<accession>A0A550CC68</accession>
<dbReference type="Proteomes" id="UP000320762">
    <property type="component" value="Unassembled WGS sequence"/>
</dbReference>
<dbReference type="PROSITE" id="PS50056">
    <property type="entry name" value="TYR_PHOSPHATASE_2"/>
    <property type="match status" value="1"/>
</dbReference>
<feature type="compositionally biased region" description="Basic and acidic residues" evidence="3">
    <location>
        <begin position="845"/>
        <end position="854"/>
    </location>
</feature>
<feature type="compositionally biased region" description="Polar residues" evidence="3">
    <location>
        <begin position="1065"/>
        <end position="1074"/>
    </location>
</feature>
<feature type="domain" description="Tyrosine-protein phosphatase" evidence="4">
    <location>
        <begin position="508"/>
        <end position="813"/>
    </location>
</feature>
<dbReference type="PROSITE" id="PS50055">
    <property type="entry name" value="TYR_PHOSPHATASE_PTP"/>
    <property type="match status" value="1"/>
</dbReference>
<proteinExistence type="inferred from homology"/>
<feature type="compositionally biased region" description="Basic residues" evidence="3">
    <location>
        <begin position="1372"/>
        <end position="1381"/>
    </location>
</feature>
<feature type="domain" description="Tyrosine specific protein phosphatases" evidence="5">
    <location>
        <begin position="783"/>
        <end position="806"/>
    </location>
</feature>
<feature type="region of interest" description="Disordered" evidence="3">
    <location>
        <begin position="1"/>
        <end position="21"/>
    </location>
</feature>
<evidence type="ECO:0000259" key="6">
    <source>
        <dbReference type="PROSITE" id="PS50206"/>
    </source>
</evidence>
<dbReference type="InterPro" id="IPR016130">
    <property type="entry name" value="Tyr_Pase_AS"/>
</dbReference>
<dbReference type="InterPro" id="IPR029021">
    <property type="entry name" value="Prot-tyrosine_phosphatase-like"/>
</dbReference>
<feature type="compositionally biased region" description="Basic and acidic residues" evidence="3">
    <location>
        <begin position="942"/>
        <end position="955"/>
    </location>
</feature>
<feature type="compositionally biased region" description="Low complexity" evidence="3">
    <location>
        <begin position="1"/>
        <end position="17"/>
    </location>
</feature>
<sequence length="1430" mass="154207">MANNNNNNNNNNANANANDDDFFSTTTIHTQVSGPHVQQPNGAHDFAAAIANRFGSTSMLTAKLPAPAPAPALPPTSQPDAADDFAAAIANRFGSANMITAKLPPALPQQPQPSSTIGGLNIRLPSSPMSKLQIAPAGPLDITTVRPADLDGWLYDESARTLVVDIRPHAAYANARLPKAVSLSVPSTLLKRPLFSLERLCEMLPSSSARARFSAWKSASRILVYDADSTHIPETSNIYGLLRKFKNDSFHGELAWLQGGFQAVWKERRLVVDEKPPQGMGDPEEEEETSSDDRVLRTKRLPMAAFTLSSTTQSRPKRQGGLLGSSRAPQGMTLSELNTPSITRDHASSSANPFFDNIRQNAELSHGITERIPLRLPRRVRRRINDLPFTWLQEIARRAAALPRTVPHPTPRRGPHDYSSTSESEDDNADEPDPTEVEEGMEALAMQFYRIEVAEQRRLMNIMEHHTRESNTPQPPRDRPLLEGSEGGSSPKEIFPYSIIAGVEKGSKNRYRNIWPFEHARVRLRGRKRASKVHSMHSPGPVSEHDSSPPQGPLSQETPRPAQSFLPSPEPESDDYVNASHVQPLGTNKRYIATQGPLPDTFVDFWTLVWQQNVHVIVMLTREIEGSMIKCGSYWTENAYGPLRLKLVSSSGGTGVESDSIVKANQNQAQGFFGFQAPPQHGLRPRQIKRVFELRHTKFPRAGARKVVQIQYLEWPDMNVPDDPRGVLDLIKEVDQCAAQAKVEARQLDAAASSDNEAQSPGSDDSTDSRTGLCKLTKGISMNPPILLHCSAGVGRTGGFIAVDAVLDGMRREMRKRREYAVANPGASLPTPTTPANDGDGDVTMADHDPEDTKGAIQDSHSIACHVGESSSSGSRKEKEADQDVDMKNGEQAGATRAGPHFVHVPVATYEQREGAKYGVDEWDGGKEPSPDVMQVDGQEYQNKKGREGTRKWVEDVTAQTGVGATGGADVRKAPASGAFSASPSPRGSASNSLSTGSSLSDDSSFGFKTSARRRSESLLGTSSPATSGSNANGSTKDVAMREVGEDMQRMRTTSVPSTLRPKVSPQSNMQLGSSPLAAASTPSFGSPAGFFAVPHLPASAGPSGLSRAMSPGSVFTDASNAPTGPSNSRSNSGSGSIMSPPGSTDNSHPSAHTSPDISPSDAPRADAMDQAMSSAPGLPSMKVTMAEGTTPGLRGKGKRSREPASYVDYKEPRKLHGDASPPLLSSFDDPICEVVQDMREQRMSLCQSLRQYVFVHAAVIEGALMIADEEREEAKRRGAAAVSQRPIRSLPGSALGHRGSSEELLRRPTSSAMSSTQRPPSTNTQTPRPTLRQMDHSDTSSSATASTGTGKRGASPTELRKEDKRGEVRLSKRPSLKRKAPTLAAEDMLLEHPHPRPLHRPPSTGTRLAQVPQGVPSSPSRSSGAHPPP</sequence>
<dbReference type="InterPro" id="IPR000387">
    <property type="entry name" value="Tyr_Pase_dom"/>
</dbReference>
<dbReference type="SMART" id="SM00194">
    <property type="entry name" value="PTPc"/>
    <property type="match status" value="1"/>
</dbReference>
<dbReference type="InterPro" id="IPR036873">
    <property type="entry name" value="Rhodanese-like_dom_sf"/>
</dbReference>
<dbReference type="Pfam" id="PF00102">
    <property type="entry name" value="Y_phosphatase"/>
    <property type="match status" value="1"/>
</dbReference>
<evidence type="ECO:0000259" key="4">
    <source>
        <dbReference type="PROSITE" id="PS50055"/>
    </source>
</evidence>
<dbReference type="SUPFAM" id="SSF52821">
    <property type="entry name" value="Rhodanese/Cell cycle control phosphatase"/>
    <property type="match status" value="1"/>
</dbReference>
<dbReference type="GO" id="GO:0004725">
    <property type="term" value="F:protein tyrosine phosphatase activity"/>
    <property type="evidence" value="ECO:0007669"/>
    <property type="project" value="UniProtKB-EC"/>
</dbReference>
<feature type="compositionally biased region" description="Acidic residues" evidence="3">
    <location>
        <begin position="423"/>
        <end position="436"/>
    </location>
</feature>
<evidence type="ECO:0000256" key="3">
    <source>
        <dbReference type="SAM" id="MobiDB-lite"/>
    </source>
</evidence>
<dbReference type="Gene3D" id="3.90.190.10">
    <property type="entry name" value="Protein tyrosine phosphatase superfamily"/>
    <property type="match status" value="2"/>
</dbReference>
<feature type="compositionally biased region" description="Basic and acidic residues" evidence="3">
    <location>
        <begin position="875"/>
        <end position="885"/>
    </location>
</feature>
<dbReference type="InterPro" id="IPR001763">
    <property type="entry name" value="Rhodanese-like_dom"/>
</dbReference>
<feature type="region of interest" description="Disordered" evidence="3">
    <location>
        <begin position="402"/>
        <end position="436"/>
    </location>
</feature>
<feature type="domain" description="Rhodanese" evidence="6">
    <location>
        <begin position="157"/>
        <end position="273"/>
    </location>
</feature>
<feature type="compositionally biased region" description="Polar residues" evidence="3">
    <location>
        <begin position="1019"/>
        <end position="1036"/>
    </location>
</feature>
<dbReference type="SUPFAM" id="SSF52799">
    <property type="entry name" value="(Phosphotyrosine protein) phosphatases II"/>
    <property type="match status" value="2"/>
</dbReference>
<dbReference type="InterPro" id="IPR003595">
    <property type="entry name" value="Tyr_Pase_cat"/>
</dbReference>
<dbReference type="STRING" id="97359.A0A550CC68"/>
<dbReference type="SMART" id="SM00404">
    <property type="entry name" value="PTPc_motif"/>
    <property type="match status" value="1"/>
</dbReference>
<feature type="compositionally biased region" description="Low complexity" evidence="3">
    <location>
        <begin position="1123"/>
        <end position="1144"/>
    </location>
</feature>
<feature type="compositionally biased region" description="Basic and acidic residues" evidence="3">
    <location>
        <begin position="1359"/>
        <end position="1371"/>
    </location>
</feature>
<feature type="region of interest" description="Disordered" evidence="3">
    <location>
        <begin position="273"/>
        <end position="333"/>
    </location>
</feature>
<feature type="compositionally biased region" description="Basic residues" evidence="3">
    <location>
        <begin position="526"/>
        <end position="535"/>
    </location>
</feature>
<keyword evidence="8" id="KW-1185">Reference proteome</keyword>
<comment type="caution">
    <text evidence="7">The sequence shown here is derived from an EMBL/GenBank/DDBJ whole genome shotgun (WGS) entry which is preliminary data.</text>
</comment>
<feature type="region of interest" description="Disordered" evidence="3">
    <location>
        <begin position="820"/>
        <end position="861"/>
    </location>
</feature>
<dbReference type="PRINTS" id="PR00700">
    <property type="entry name" value="PRTYPHPHTASE"/>
</dbReference>
<feature type="compositionally biased region" description="Polar residues" evidence="3">
    <location>
        <begin position="753"/>
        <end position="764"/>
    </location>
</feature>
<dbReference type="EMBL" id="VDMD01000013">
    <property type="protein sequence ID" value="TRM62385.1"/>
    <property type="molecule type" value="Genomic_DNA"/>
</dbReference>
<comment type="similarity">
    <text evidence="1">Belongs to the protein-tyrosine phosphatase family. Non-receptor class subfamily.</text>
</comment>
<dbReference type="PANTHER" id="PTHR19134:SF561">
    <property type="entry name" value="PROTEIN TYROSINE PHOSPHATASE 36E, ISOFORM A"/>
    <property type="match status" value="1"/>
</dbReference>
<dbReference type="PROSITE" id="PS00383">
    <property type="entry name" value="TYR_PHOSPHATASE_1"/>
    <property type="match status" value="1"/>
</dbReference>
<dbReference type="InterPro" id="IPR050348">
    <property type="entry name" value="Protein-Tyr_Phosphatase"/>
</dbReference>
<feature type="region of interest" description="Disordered" evidence="3">
    <location>
        <begin position="466"/>
        <end position="493"/>
    </location>
</feature>
<evidence type="ECO:0000313" key="8">
    <source>
        <dbReference type="Proteomes" id="UP000320762"/>
    </source>
</evidence>